<name>A0A841Q9Y2_9BACI</name>
<keyword evidence="2 4" id="KW-0560">Oxidoreductase</keyword>
<dbReference type="Pfam" id="PF08240">
    <property type="entry name" value="ADH_N"/>
    <property type="match status" value="1"/>
</dbReference>
<dbReference type="Gene3D" id="3.40.50.720">
    <property type="entry name" value="NAD(P)-binding Rossmann-like Domain"/>
    <property type="match status" value="1"/>
</dbReference>
<dbReference type="Proteomes" id="UP000581688">
    <property type="component" value="Unassembled WGS sequence"/>
</dbReference>
<evidence type="ECO:0000256" key="2">
    <source>
        <dbReference type="ARBA" id="ARBA00023002"/>
    </source>
</evidence>
<dbReference type="InterPro" id="IPR013154">
    <property type="entry name" value="ADH-like_N"/>
</dbReference>
<dbReference type="AlphaFoldDB" id="A0A841Q9Y2"/>
<feature type="domain" description="Enoyl reductase (ER)" evidence="3">
    <location>
        <begin position="10"/>
        <end position="322"/>
    </location>
</feature>
<evidence type="ECO:0000313" key="5">
    <source>
        <dbReference type="Proteomes" id="UP000581688"/>
    </source>
</evidence>
<keyword evidence="5" id="KW-1185">Reference proteome</keyword>
<dbReference type="Gene3D" id="3.90.180.10">
    <property type="entry name" value="Medium-chain alcohol dehydrogenases, catalytic domain"/>
    <property type="match status" value="1"/>
</dbReference>
<dbReference type="Pfam" id="PF00107">
    <property type="entry name" value="ADH_zinc_N"/>
    <property type="match status" value="1"/>
</dbReference>
<evidence type="ECO:0000313" key="4">
    <source>
        <dbReference type="EMBL" id="MBB6455321.1"/>
    </source>
</evidence>
<dbReference type="GO" id="GO:0070402">
    <property type="term" value="F:NADPH binding"/>
    <property type="evidence" value="ECO:0007669"/>
    <property type="project" value="TreeGrafter"/>
</dbReference>
<organism evidence="4 5">
    <name type="scientific">Salirhabdus euzebyi</name>
    <dbReference type="NCBI Taxonomy" id="394506"/>
    <lineage>
        <taxon>Bacteria</taxon>
        <taxon>Bacillati</taxon>
        <taxon>Bacillota</taxon>
        <taxon>Bacilli</taxon>
        <taxon>Bacillales</taxon>
        <taxon>Bacillaceae</taxon>
        <taxon>Salirhabdus</taxon>
    </lineage>
</organism>
<dbReference type="SUPFAM" id="SSF51735">
    <property type="entry name" value="NAD(P)-binding Rossmann-fold domains"/>
    <property type="match status" value="1"/>
</dbReference>
<dbReference type="SUPFAM" id="SSF50129">
    <property type="entry name" value="GroES-like"/>
    <property type="match status" value="1"/>
</dbReference>
<evidence type="ECO:0000256" key="1">
    <source>
        <dbReference type="ARBA" id="ARBA00022857"/>
    </source>
</evidence>
<dbReference type="GO" id="GO:0035925">
    <property type="term" value="F:mRNA 3'-UTR AU-rich region binding"/>
    <property type="evidence" value="ECO:0007669"/>
    <property type="project" value="TreeGrafter"/>
</dbReference>
<dbReference type="InterPro" id="IPR020843">
    <property type="entry name" value="ER"/>
</dbReference>
<reference evidence="4 5" key="1">
    <citation type="submission" date="2020-08" db="EMBL/GenBank/DDBJ databases">
        <title>Genomic Encyclopedia of Type Strains, Phase IV (KMG-IV): sequencing the most valuable type-strain genomes for metagenomic binning, comparative biology and taxonomic classification.</title>
        <authorList>
            <person name="Goeker M."/>
        </authorList>
    </citation>
    <scope>NUCLEOTIDE SEQUENCE [LARGE SCALE GENOMIC DNA]</scope>
    <source>
        <strain evidence="4 5">DSM 19612</strain>
    </source>
</reference>
<dbReference type="InterPro" id="IPR013149">
    <property type="entry name" value="ADH-like_C"/>
</dbReference>
<dbReference type="InterPro" id="IPR036291">
    <property type="entry name" value="NAD(P)-bd_dom_sf"/>
</dbReference>
<comment type="caution">
    <text evidence="4">The sequence shown here is derived from an EMBL/GenBank/DDBJ whole genome shotgun (WGS) entry which is preliminary data.</text>
</comment>
<dbReference type="GO" id="GO:0003960">
    <property type="term" value="F:quinone reductase (NADPH) activity"/>
    <property type="evidence" value="ECO:0007669"/>
    <property type="project" value="UniProtKB-EC"/>
</dbReference>
<dbReference type="SMART" id="SM00829">
    <property type="entry name" value="PKS_ER"/>
    <property type="match status" value="1"/>
</dbReference>
<dbReference type="RefSeq" id="WP_174497793.1">
    <property type="nucleotide sequence ID" value="NZ_CADDWK010000019.1"/>
</dbReference>
<dbReference type="PANTHER" id="PTHR48106">
    <property type="entry name" value="QUINONE OXIDOREDUCTASE PIG3-RELATED"/>
    <property type="match status" value="1"/>
</dbReference>
<proteinExistence type="predicted"/>
<sequence length="326" mass="34662">MKAILVPEFGPANVMQYQEVDLPKIGDQQVLIRVAAASVNFADIKSRFGNKGGGKLPYIPGIDAAGTIEKIGSNVEYLKVGQRVIAFPLTGSYAEYIVADENLTFVLPNNVDFGTAAASPIVSFLSYKLLANVARLEKGETVVVHAAAGGVGTTAIQMAKILGAGQIIGTVGSQEKIPIAKEAGADQVICYSEEDFSKRVNELTNGEGANVILDSIAGEIAEKSLECLATYGRLVHFGNSGGAPGQFLTKDLHASCRSVLGFSFGTTRKLRPHLLRPTAEKVLSFLASGQLKIQIGKVFSLDEAVKAHEWVESRKSTGKVLLKVEN</sequence>
<accession>A0A841Q9Y2</accession>
<dbReference type="PANTHER" id="PTHR48106:SF13">
    <property type="entry name" value="QUINONE OXIDOREDUCTASE-RELATED"/>
    <property type="match status" value="1"/>
</dbReference>
<dbReference type="GO" id="GO:0005829">
    <property type="term" value="C:cytosol"/>
    <property type="evidence" value="ECO:0007669"/>
    <property type="project" value="TreeGrafter"/>
</dbReference>
<dbReference type="InterPro" id="IPR011032">
    <property type="entry name" value="GroES-like_sf"/>
</dbReference>
<keyword evidence="1" id="KW-0521">NADP</keyword>
<evidence type="ECO:0000259" key="3">
    <source>
        <dbReference type="SMART" id="SM00829"/>
    </source>
</evidence>
<gene>
    <name evidence="4" type="ORF">HNQ94_003821</name>
</gene>
<dbReference type="EC" id="1.6.5.5" evidence="4"/>
<dbReference type="EMBL" id="JACHGH010000018">
    <property type="protein sequence ID" value="MBB6455321.1"/>
    <property type="molecule type" value="Genomic_DNA"/>
</dbReference>
<protein>
    <submittedName>
        <fullName evidence="4">NADPH2:quinone reductase</fullName>
        <ecNumber evidence="4">1.6.5.5</ecNumber>
    </submittedName>
</protein>